<evidence type="ECO:0000256" key="3">
    <source>
        <dbReference type="ARBA" id="ARBA00010327"/>
    </source>
</evidence>
<comment type="subcellular location">
    <subcellularLocation>
        <location evidence="1 15">Cell inner membrane</location>
        <topology evidence="1 15">Peripheral membrane protein</topology>
        <orientation evidence="1 15">Cytoplasmic side</orientation>
    </subcellularLocation>
</comment>
<evidence type="ECO:0000256" key="13">
    <source>
        <dbReference type="ARBA" id="ARBA00029511"/>
    </source>
</evidence>
<evidence type="ECO:0000256" key="2">
    <source>
        <dbReference type="ARBA" id="ARBA00004713"/>
    </source>
</evidence>
<dbReference type="Proteomes" id="UP000188243">
    <property type="component" value="Chromosome"/>
</dbReference>
<protein>
    <recommendedName>
        <fullName evidence="13 15">3-deoxy-D-manno-octulosonic acid kinase</fullName>
        <shortName evidence="15">Kdo kinase</shortName>
        <ecNumber evidence="4 15">2.7.1.166</ecNumber>
    </recommendedName>
</protein>
<keyword evidence="7 15" id="KW-0808">Transferase</keyword>
<dbReference type="Gene3D" id="1.10.510.10">
    <property type="entry name" value="Transferase(Phosphotransferase) domain 1"/>
    <property type="match status" value="1"/>
</dbReference>
<evidence type="ECO:0000256" key="1">
    <source>
        <dbReference type="ARBA" id="ARBA00004515"/>
    </source>
</evidence>
<comment type="pathway">
    <text evidence="2 15">Bacterial outer membrane biogenesis; LPS core biosynthesis.</text>
</comment>
<dbReference type="Pfam" id="PF06293">
    <property type="entry name" value="Kdo"/>
    <property type="match status" value="1"/>
</dbReference>
<evidence type="ECO:0000313" key="17">
    <source>
        <dbReference type="EMBL" id="AQQ00389.1"/>
    </source>
</evidence>
<keyword evidence="10 15" id="KW-0067">ATP-binding</keyword>
<keyword evidence="5 15" id="KW-1003">Cell membrane</keyword>
<dbReference type="InterPro" id="IPR000719">
    <property type="entry name" value="Prot_kinase_dom"/>
</dbReference>
<dbReference type="EC" id="2.7.1.166" evidence="4 15"/>
<keyword evidence="11 15" id="KW-0448">Lipopolysaccharide biosynthesis</keyword>
<keyword evidence="6 15" id="KW-0997">Cell inner membrane</keyword>
<dbReference type="AlphaFoldDB" id="A0A1Q2GZ43"/>
<comment type="similarity">
    <text evidence="3 15">Belongs to the protein kinase superfamily. KdkA/RfaP family.</text>
</comment>
<proteinExistence type="inferred from homology"/>
<evidence type="ECO:0000256" key="15">
    <source>
        <dbReference type="HAMAP-Rule" id="MF_00521"/>
    </source>
</evidence>
<evidence type="ECO:0000259" key="16">
    <source>
        <dbReference type="PROSITE" id="PS50011"/>
    </source>
</evidence>
<dbReference type="RefSeq" id="WP_077537079.1">
    <property type="nucleotide sequence ID" value="NZ_CP019628.1"/>
</dbReference>
<evidence type="ECO:0000256" key="12">
    <source>
        <dbReference type="ARBA" id="ARBA00023136"/>
    </source>
</evidence>
<dbReference type="EMBL" id="CP019628">
    <property type="protein sequence ID" value="AQQ00389.1"/>
    <property type="molecule type" value="Genomic_DNA"/>
</dbReference>
<comment type="catalytic activity">
    <reaction evidence="14 15">
        <text>an alpha-Kdo-(2-&gt;6)-lipid IVA + ATP = a 4-O-phospho-alpha-Kdo-(2-&gt;6)-lipid IVA + ADP + H(+)</text>
        <dbReference type="Rhea" id="RHEA:74271"/>
        <dbReference type="ChEBI" id="CHEBI:15378"/>
        <dbReference type="ChEBI" id="CHEBI:30616"/>
        <dbReference type="ChEBI" id="CHEBI:176428"/>
        <dbReference type="ChEBI" id="CHEBI:193140"/>
        <dbReference type="ChEBI" id="CHEBI:456216"/>
        <dbReference type="EC" id="2.7.1.166"/>
    </reaction>
</comment>
<keyword evidence="8 15" id="KW-0547">Nucleotide-binding</keyword>
<dbReference type="SUPFAM" id="SSF56112">
    <property type="entry name" value="Protein kinase-like (PK-like)"/>
    <property type="match status" value="1"/>
</dbReference>
<feature type="active site" evidence="15">
    <location>
        <position position="167"/>
    </location>
</feature>
<reference evidence="17 18" key="1">
    <citation type="submission" date="2017-02" db="EMBL/GenBank/DDBJ databases">
        <title>Complete genome sequence of the cold-active Pseudoalteromonas aliena strain EH1 isolated from Arctic seawater.</title>
        <authorList>
            <person name="Kim E."/>
            <person name="Heo E."/>
            <person name="Kim H."/>
            <person name="Kim D."/>
        </authorList>
    </citation>
    <scope>NUCLEOTIDE SEQUENCE [LARGE SCALE GENOMIC DNA]</scope>
    <source>
        <strain evidence="17 18">EH1</strain>
    </source>
</reference>
<dbReference type="InterPro" id="IPR022826">
    <property type="entry name" value="KDO_kinase"/>
</dbReference>
<comment type="function">
    <text evidence="15">Catalyzes the ATP-dependent phosphorylation of the 3-deoxy-D-manno-octulosonic acid (Kdo) residue in Kdo-lipid IV(A) at the 4-OH position.</text>
</comment>
<gene>
    <name evidence="15" type="primary">kdkA</name>
    <name evidence="17" type="ORF">B0W48_11655</name>
</gene>
<dbReference type="GO" id="GO:0005886">
    <property type="term" value="C:plasma membrane"/>
    <property type="evidence" value="ECO:0007669"/>
    <property type="project" value="UniProtKB-SubCell"/>
</dbReference>
<organism evidence="17 18">
    <name type="scientific">Pseudoalteromonas aliena</name>
    <dbReference type="NCBI Taxonomy" id="247523"/>
    <lineage>
        <taxon>Bacteria</taxon>
        <taxon>Pseudomonadati</taxon>
        <taxon>Pseudomonadota</taxon>
        <taxon>Gammaproteobacteria</taxon>
        <taxon>Alteromonadales</taxon>
        <taxon>Pseudoalteromonadaceae</taxon>
        <taxon>Pseudoalteromonas</taxon>
    </lineage>
</organism>
<evidence type="ECO:0000313" key="18">
    <source>
        <dbReference type="Proteomes" id="UP000188243"/>
    </source>
</evidence>
<dbReference type="UniPathway" id="UPA00958"/>
<dbReference type="PROSITE" id="PS50011">
    <property type="entry name" value="PROTEIN_KINASE_DOM"/>
    <property type="match status" value="1"/>
</dbReference>
<keyword evidence="9 15" id="KW-0418">Kinase</keyword>
<dbReference type="InterPro" id="IPR011009">
    <property type="entry name" value="Kinase-like_dom_sf"/>
</dbReference>
<sequence length="242" mass="27761">MFKQHVQGNHTVLSHPKYTSQITLDWFDANFWQQQNKIVGAKKGRATAWFFKQDKLTAVLRHYWRGGLVGKLLSDQYLYPGLEQTRVYKEFSLMSKLIELGLNVPIPIAAKVTRSGLIYRGDIITEAVTSAKSVLDILIKRSLTQDELERIAKTIALFHAKGVYHADLNINNILFNDIGDVYIIDFDRGKIKTPNVQWQQSNITRLERSFLKEQGRNNTFNWQASDFQTLHSNYLKALSGAS</sequence>
<name>A0A1Q2GZ43_9GAMM</name>
<evidence type="ECO:0000256" key="10">
    <source>
        <dbReference type="ARBA" id="ARBA00022840"/>
    </source>
</evidence>
<evidence type="ECO:0000256" key="7">
    <source>
        <dbReference type="ARBA" id="ARBA00022679"/>
    </source>
</evidence>
<dbReference type="NCBIfam" id="NF002475">
    <property type="entry name" value="PRK01723.1"/>
    <property type="match status" value="1"/>
</dbReference>
<evidence type="ECO:0000256" key="11">
    <source>
        <dbReference type="ARBA" id="ARBA00022985"/>
    </source>
</evidence>
<evidence type="ECO:0000256" key="14">
    <source>
        <dbReference type="ARBA" id="ARBA00034417"/>
    </source>
</evidence>
<evidence type="ECO:0000256" key="9">
    <source>
        <dbReference type="ARBA" id="ARBA00022777"/>
    </source>
</evidence>
<dbReference type="HAMAP" id="MF_00521">
    <property type="entry name" value="KDO_kinase"/>
    <property type="match status" value="1"/>
</dbReference>
<dbReference type="STRING" id="247523.B0W48_11655"/>
<evidence type="ECO:0000256" key="4">
    <source>
        <dbReference type="ARBA" id="ARBA00011988"/>
    </source>
</evidence>
<dbReference type="GO" id="GO:0009244">
    <property type="term" value="P:lipopolysaccharide core region biosynthetic process"/>
    <property type="evidence" value="ECO:0007669"/>
    <property type="project" value="UniProtKB-UniRule"/>
</dbReference>
<dbReference type="GO" id="GO:0005524">
    <property type="term" value="F:ATP binding"/>
    <property type="evidence" value="ECO:0007669"/>
    <property type="project" value="UniProtKB-UniRule"/>
</dbReference>
<accession>A0A1Q2GZ43</accession>
<dbReference type="GO" id="GO:0004672">
    <property type="term" value="F:protein kinase activity"/>
    <property type="evidence" value="ECO:0007669"/>
    <property type="project" value="InterPro"/>
</dbReference>
<evidence type="ECO:0000256" key="5">
    <source>
        <dbReference type="ARBA" id="ARBA00022475"/>
    </source>
</evidence>
<feature type="domain" description="Protein kinase" evidence="16">
    <location>
        <begin position="1"/>
        <end position="242"/>
    </location>
</feature>
<evidence type="ECO:0000256" key="6">
    <source>
        <dbReference type="ARBA" id="ARBA00022519"/>
    </source>
</evidence>
<keyword evidence="12 15" id="KW-0472">Membrane</keyword>
<dbReference type="KEGG" id="paln:B0W48_11655"/>
<evidence type="ECO:0000256" key="8">
    <source>
        <dbReference type="ARBA" id="ARBA00022741"/>
    </source>
</evidence>